<comment type="caution">
    <text evidence="2">The sequence shown here is derived from an EMBL/GenBank/DDBJ whole genome shotgun (WGS) entry which is preliminary data.</text>
</comment>
<dbReference type="RefSeq" id="WP_193502546.1">
    <property type="nucleotide sequence ID" value="NZ_JADCKC010000003.1"/>
</dbReference>
<dbReference type="Pfam" id="PF12957">
    <property type="entry name" value="DUF3846"/>
    <property type="match status" value="1"/>
</dbReference>
<dbReference type="InterPro" id="IPR024559">
    <property type="entry name" value="DUF3846"/>
</dbReference>
<feature type="domain" description="DUF3846" evidence="1">
    <location>
        <begin position="6"/>
        <end position="107"/>
    </location>
</feature>
<keyword evidence="3" id="KW-1185">Reference proteome</keyword>
<name>A0ABR9R5J7_9FIRM</name>
<evidence type="ECO:0000259" key="1">
    <source>
        <dbReference type="Pfam" id="PF12957"/>
    </source>
</evidence>
<sequence length="148" mass="16532">MDNDMMTVLLVQPGKYPVEITMPHTLQELQKQVGGTIEIVYPWPDRSVGLVCHDEGKLLGLPLNRALPEIGDAIAGNFLLCGLCDTEDGGSLCSLPPDQMAYMKQHFREPHFFIESAEGVGYFRVTPKVYDNLMGKPKKKPSREQGER</sequence>
<dbReference type="Proteomes" id="UP000768567">
    <property type="component" value="Unassembled WGS sequence"/>
</dbReference>
<gene>
    <name evidence="2" type="ORF">INF35_11485</name>
</gene>
<reference evidence="2 3" key="1">
    <citation type="submission" date="2020-10" db="EMBL/GenBank/DDBJ databases">
        <title>ChiBAC.</title>
        <authorList>
            <person name="Zenner C."/>
            <person name="Hitch T.C.A."/>
            <person name="Clavel T."/>
        </authorList>
    </citation>
    <scope>NUCLEOTIDE SEQUENCE [LARGE SCALE GENOMIC DNA]</scope>
    <source>
        <strain evidence="2 3">DSM 109015</strain>
    </source>
</reference>
<dbReference type="EMBL" id="JADCKC010000003">
    <property type="protein sequence ID" value="MBE5038409.1"/>
    <property type="molecule type" value="Genomic_DNA"/>
</dbReference>
<protein>
    <submittedName>
        <fullName evidence="2">DUF3846 domain-containing protein</fullName>
    </submittedName>
</protein>
<proteinExistence type="predicted"/>
<organism evidence="2 3">
    <name type="scientific">Gemmiger gallinarum</name>
    <dbReference type="NCBI Taxonomy" id="2779354"/>
    <lineage>
        <taxon>Bacteria</taxon>
        <taxon>Bacillati</taxon>
        <taxon>Bacillota</taxon>
        <taxon>Clostridia</taxon>
        <taxon>Eubacteriales</taxon>
        <taxon>Gemmiger</taxon>
    </lineage>
</organism>
<evidence type="ECO:0000313" key="3">
    <source>
        <dbReference type="Proteomes" id="UP000768567"/>
    </source>
</evidence>
<accession>A0ABR9R5J7</accession>
<evidence type="ECO:0000313" key="2">
    <source>
        <dbReference type="EMBL" id="MBE5038409.1"/>
    </source>
</evidence>